<reference evidence="2" key="2">
    <citation type="submission" date="2015-01" db="EMBL/GenBank/DDBJ databases">
        <title>Evolutionary Origins and Diversification of the Mycorrhizal Mutualists.</title>
        <authorList>
            <consortium name="DOE Joint Genome Institute"/>
            <consortium name="Mycorrhizal Genomics Consortium"/>
            <person name="Kohler A."/>
            <person name="Kuo A."/>
            <person name="Nagy L.G."/>
            <person name="Floudas D."/>
            <person name="Copeland A."/>
            <person name="Barry K.W."/>
            <person name="Cichocki N."/>
            <person name="Veneault-Fourrey C."/>
            <person name="LaButti K."/>
            <person name="Lindquist E.A."/>
            <person name="Lipzen A."/>
            <person name="Lundell T."/>
            <person name="Morin E."/>
            <person name="Murat C."/>
            <person name="Riley R."/>
            <person name="Ohm R."/>
            <person name="Sun H."/>
            <person name="Tunlid A."/>
            <person name="Henrissat B."/>
            <person name="Grigoriev I.V."/>
            <person name="Hibbett D.S."/>
            <person name="Martin F."/>
        </authorList>
    </citation>
    <scope>NUCLEOTIDE SEQUENCE [LARGE SCALE GENOMIC DNA]</scope>
    <source>
        <strain evidence="2">MUT 4182</strain>
    </source>
</reference>
<proteinExistence type="predicted"/>
<dbReference type="AlphaFoldDB" id="A0A0C3QLH8"/>
<sequence>MASPRSAYSGSDPKLVVAIDIGTTYSGASYTFLKPEEVPRIWDVGGFKGQEDRQGNSKVPSELFYSLEGDLVACGARISRLEPQEGIKTKWFKLGLRPPSMLVDDPPPVDLPPGRTVIDAFGDFLKYMYDCVKTHIINTHVDGHQLWSSLNRTTQFVLSHPNGWGDSQWGKMREAAIRGGLVPNTPEGHERVEFVTEGEASFHWCIDKGTATAALKEGAKIVVVDLGGGTIDVSSFLVGTPKPLRLSELKAPECALAGSITVTERFMKTAIARLQGTPYGDNDYIEALREEFDQKTKCIFHENTNHEVYVRIGSRREHFVAENGACRIEAGHLEVQRQEIVDAFEPSVTATVNAIRTHLAEPTGAYVFLVGGFSASPWMLSEIRRRLDAAGIKCPVKRADNDMAKAASSGGVAFYLDRHVTERIMRHTYGVILDVPYHPEDPEHQDRNQDLKVDPNSGKQYVRGGFFALVTRGQLVKVDRVYKERGCSDARPKQEPIRWNQTIQRYSGEAGNVTFIDTDPDGFTQIGSFYCDIPASAMTKHTKGSRTFWAVDFNLVITLGTVEMKAYVEWEDQGVKKRTRAMSTEQEYY</sequence>
<name>A0A0C3QLH8_9AGAM</name>
<dbReference type="Gene3D" id="3.30.420.40">
    <property type="match status" value="2"/>
</dbReference>
<dbReference type="InterPro" id="IPR043129">
    <property type="entry name" value="ATPase_NBD"/>
</dbReference>
<protein>
    <submittedName>
        <fullName evidence="1">Uncharacterized protein</fullName>
    </submittedName>
</protein>
<dbReference type="Proteomes" id="UP000054248">
    <property type="component" value="Unassembled WGS sequence"/>
</dbReference>
<organism evidence="1 2">
    <name type="scientific">Tulasnella calospora MUT 4182</name>
    <dbReference type="NCBI Taxonomy" id="1051891"/>
    <lineage>
        <taxon>Eukaryota</taxon>
        <taxon>Fungi</taxon>
        <taxon>Dikarya</taxon>
        <taxon>Basidiomycota</taxon>
        <taxon>Agaricomycotina</taxon>
        <taxon>Agaricomycetes</taxon>
        <taxon>Cantharellales</taxon>
        <taxon>Tulasnellaceae</taxon>
        <taxon>Tulasnella</taxon>
    </lineage>
</organism>
<keyword evidence="2" id="KW-1185">Reference proteome</keyword>
<evidence type="ECO:0000313" key="1">
    <source>
        <dbReference type="EMBL" id="KIO27484.1"/>
    </source>
</evidence>
<gene>
    <name evidence="1" type="ORF">M407DRAFT_23298</name>
</gene>
<dbReference type="PANTHER" id="PTHR14187">
    <property type="entry name" value="ALPHA KINASE/ELONGATION FACTOR 2 KINASE"/>
    <property type="match status" value="1"/>
</dbReference>
<dbReference type="HOGENOM" id="CLU_009958_4_2_1"/>
<reference evidence="1 2" key="1">
    <citation type="submission" date="2014-04" db="EMBL/GenBank/DDBJ databases">
        <authorList>
            <consortium name="DOE Joint Genome Institute"/>
            <person name="Kuo A."/>
            <person name="Girlanda M."/>
            <person name="Perotto S."/>
            <person name="Kohler A."/>
            <person name="Nagy L.G."/>
            <person name="Floudas D."/>
            <person name="Copeland A."/>
            <person name="Barry K.W."/>
            <person name="Cichocki N."/>
            <person name="Veneault-Fourrey C."/>
            <person name="LaButti K."/>
            <person name="Lindquist E.A."/>
            <person name="Lipzen A."/>
            <person name="Lundell T."/>
            <person name="Morin E."/>
            <person name="Murat C."/>
            <person name="Sun H."/>
            <person name="Tunlid A."/>
            <person name="Henrissat B."/>
            <person name="Grigoriev I.V."/>
            <person name="Hibbett D.S."/>
            <person name="Martin F."/>
            <person name="Nordberg H.P."/>
            <person name="Cantor M.N."/>
            <person name="Hua S.X."/>
        </authorList>
    </citation>
    <scope>NUCLEOTIDE SEQUENCE [LARGE SCALE GENOMIC DNA]</scope>
    <source>
        <strain evidence="1 2">MUT 4182</strain>
    </source>
</reference>
<dbReference type="SUPFAM" id="SSF53067">
    <property type="entry name" value="Actin-like ATPase domain"/>
    <property type="match status" value="2"/>
</dbReference>
<dbReference type="Gene3D" id="3.90.640.10">
    <property type="entry name" value="Actin, Chain A, domain 4"/>
    <property type="match status" value="1"/>
</dbReference>
<evidence type="ECO:0000313" key="2">
    <source>
        <dbReference type="Proteomes" id="UP000054248"/>
    </source>
</evidence>
<dbReference type="OrthoDB" id="2963168at2759"/>
<dbReference type="EMBL" id="KN823008">
    <property type="protein sequence ID" value="KIO27484.1"/>
    <property type="molecule type" value="Genomic_DNA"/>
</dbReference>
<dbReference type="PANTHER" id="PTHR14187:SF5">
    <property type="entry name" value="HEAT SHOCK 70 KDA PROTEIN 12A"/>
    <property type="match status" value="1"/>
</dbReference>
<accession>A0A0C3QLH8</accession>
<dbReference type="STRING" id="1051891.A0A0C3QLH8"/>
<dbReference type="CDD" id="cd10170">
    <property type="entry name" value="ASKHA_NBD_HSP70"/>
    <property type="match status" value="1"/>
</dbReference>